<keyword evidence="2" id="KW-0238">DNA-binding</keyword>
<dbReference type="PANTHER" id="PTHR47894">
    <property type="entry name" value="HTH-TYPE TRANSCRIPTIONAL REGULATOR GADX"/>
    <property type="match status" value="1"/>
</dbReference>
<evidence type="ECO:0000256" key="3">
    <source>
        <dbReference type="ARBA" id="ARBA00023163"/>
    </source>
</evidence>
<evidence type="ECO:0000259" key="5">
    <source>
        <dbReference type="PROSITE" id="PS01124"/>
    </source>
</evidence>
<dbReference type="Proteomes" id="UP001055247">
    <property type="component" value="Unassembled WGS sequence"/>
</dbReference>
<keyword evidence="3" id="KW-0804">Transcription</keyword>
<dbReference type="InterPro" id="IPR032687">
    <property type="entry name" value="AraC-type_N"/>
</dbReference>
<organism evidence="6 7">
    <name type="scientific">Methylobacterium hispanicum</name>
    <dbReference type="NCBI Taxonomy" id="270350"/>
    <lineage>
        <taxon>Bacteria</taxon>
        <taxon>Pseudomonadati</taxon>
        <taxon>Pseudomonadota</taxon>
        <taxon>Alphaproteobacteria</taxon>
        <taxon>Hyphomicrobiales</taxon>
        <taxon>Methylobacteriaceae</taxon>
        <taxon>Methylobacterium</taxon>
    </lineage>
</organism>
<evidence type="ECO:0000256" key="1">
    <source>
        <dbReference type="ARBA" id="ARBA00023015"/>
    </source>
</evidence>
<dbReference type="Gene3D" id="1.10.10.60">
    <property type="entry name" value="Homeodomain-like"/>
    <property type="match status" value="1"/>
</dbReference>
<accession>A0AAV4ZGY5</accession>
<dbReference type="InterPro" id="IPR009057">
    <property type="entry name" value="Homeodomain-like_sf"/>
</dbReference>
<name>A0AAV4ZGY5_9HYPH</name>
<evidence type="ECO:0000256" key="2">
    <source>
        <dbReference type="ARBA" id="ARBA00023125"/>
    </source>
</evidence>
<feature type="domain" description="HTH araC/xylS-type" evidence="5">
    <location>
        <begin position="261"/>
        <end position="358"/>
    </location>
</feature>
<evidence type="ECO:0000256" key="4">
    <source>
        <dbReference type="SAM" id="MobiDB-lite"/>
    </source>
</evidence>
<keyword evidence="7" id="KW-1185">Reference proteome</keyword>
<protein>
    <submittedName>
        <fullName evidence="6">HTH-type transcriptional regulator</fullName>
    </submittedName>
</protein>
<dbReference type="GO" id="GO:0000976">
    <property type="term" value="F:transcription cis-regulatory region binding"/>
    <property type="evidence" value="ECO:0007669"/>
    <property type="project" value="TreeGrafter"/>
</dbReference>
<dbReference type="AlphaFoldDB" id="A0AAV4ZGY5"/>
<evidence type="ECO:0000313" key="6">
    <source>
        <dbReference type="EMBL" id="GJD87477.1"/>
    </source>
</evidence>
<dbReference type="RefSeq" id="WP_082772897.1">
    <property type="nucleotide sequence ID" value="NZ_BPQO01000003.1"/>
</dbReference>
<dbReference type="EMBL" id="BPQO01000003">
    <property type="protein sequence ID" value="GJD87477.1"/>
    <property type="molecule type" value="Genomic_DNA"/>
</dbReference>
<proteinExistence type="predicted"/>
<dbReference type="Pfam" id="PF12833">
    <property type="entry name" value="HTH_18"/>
    <property type="match status" value="1"/>
</dbReference>
<dbReference type="PROSITE" id="PS01124">
    <property type="entry name" value="HTH_ARAC_FAMILY_2"/>
    <property type="match status" value="1"/>
</dbReference>
<keyword evidence="1" id="KW-0805">Transcription regulation</keyword>
<dbReference type="SMART" id="SM00342">
    <property type="entry name" value="HTH_ARAC"/>
    <property type="match status" value="1"/>
</dbReference>
<dbReference type="SUPFAM" id="SSF46689">
    <property type="entry name" value="Homeodomain-like"/>
    <property type="match status" value="1"/>
</dbReference>
<comment type="caution">
    <text evidence="6">The sequence shown here is derived from an EMBL/GenBank/DDBJ whole genome shotgun (WGS) entry which is preliminary data.</text>
</comment>
<dbReference type="Pfam" id="PF12625">
    <property type="entry name" value="Arabinose_bd"/>
    <property type="match status" value="1"/>
</dbReference>
<gene>
    <name evidence="6" type="ORF">BHAOGJBA_0980</name>
</gene>
<dbReference type="PANTHER" id="PTHR47894:SF1">
    <property type="entry name" value="HTH-TYPE TRANSCRIPTIONAL REGULATOR VQSM"/>
    <property type="match status" value="1"/>
</dbReference>
<dbReference type="GO" id="GO:0005829">
    <property type="term" value="C:cytosol"/>
    <property type="evidence" value="ECO:0007669"/>
    <property type="project" value="TreeGrafter"/>
</dbReference>
<evidence type="ECO:0000313" key="7">
    <source>
        <dbReference type="Proteomes" id="UP001055247"/>
    </source>
</evidence>
<feature type="region of interest" description="Disordered" evidence="4">
    <location>
        <begin position="1"/>
        <end position="20"/>
    </location>
</feature>
<dbReference type="GO" id="GO:0003700">
    <property type="term" value="F:DNA-binding transcription factor activity"/>
    <property type="evidence" value="ECO:0007669"/>
    <property type="project" value="InterPro"/>
</dbReference>
<sequence length="365" mass="40395">MIEPATARADGPGGSRAASDETADARYVTANIPVFLLRCLAATLADLGFDPSRITLGFGLTLDDLADPSCRVSFRQGHEIIRRALRMARGYALGLETGSRETITSIGLVGYAMITSRTLGAAIDLGLVLQKDTGSMLEFDKRISGHDVVVSASTRFHAPDITVFLVEEAFASFLQIGRGLVGERARPRRIDLAYPPPACAEAYRRIFDCEVRFGCTENLFVYDAGELARPLITSDPLSHREVMSFLERNRARNREAQEVIDSVERVLRQNLRQPPNCERVAQELGLSERTLRRRLAEFATSFQDLLDRQRRNRALELLANAGLTIDEVALAVGFTDAHNFRRAFRRWTGSTPGAVRSDAAGLWPE</sequence>
<reference evidence="6" key="2">
    <citation type="submission" date="2021-08" db="EMBL/GenBank/DDBJ databases">
        <authorList>
            <person name="Tani A."/>
            <person name="Ola A."/>
            <person name="Ogura Y."/>
            <person name="Katsura K."/>
            <person name="Hayashi T."/>
        </authorList>
    </citation>
    <scope>NUCLEOTIDE SEQUENCE</scope>
    <source>
        <strain evidence="6">DSM 16372</strain>
    </source>
</reference>
<dbReference type="InterPro" id="IPR018060">
    <property type="entry name" value="HTH_AraC"/>
</dbReference>
<reference evidence="6" key="1">
    <citation type="journal article" date="2016" name="Front. Microbiol.">
        <title>Genome Sequence of the Piezophilic, Mesophilic Sulfate-Reducing Bacterium Desulfovibrio indicus J2T.</title>
        <authorList>
            <person name="Cao J."/>
            <person name="Maignien L."/>
            <person name="Shao Z."/>
            <person name="Alain K."/>
            <person name="Jebbar M."/>
        </authorList>
    </citation>
    <scope>NUCLEOTIDE SEQUENCE</scope>
    <source>
        <strain evidence="6">DSM 16372</strain>
    </source>
</reference>